<sequence>MEEAVVKFLAGLHIHVKLNWLKAVILFAKLHGVGDEEVTLCNAVVEQLLHSDLSDSYEPLTKVPVVAVKAVIVKQMIFQNYLFRLSLLHVVSVVNTARSCYDQYRECINNEDDLSWFYGDEDENGPEQQSPDTKQLESPGRRRMLKIRLFDGQNTVHAIEYGGKLALDENTLPGTKVLNGDIDGKPIDLKSLFAERLGIKQDVKGQRSVCLCSSSTISPFLVRIPRIPNQGIHNRETTTQDTNDVKKEVYDSERTAVVPPLQNNLAPAAVVPPLHNNFVQKSTFVPSRIQKKLLLPFDESSSGSNAASAAIEVETELRERDEVKDEDILLLHNMATPPNTRKNIPPALNSSPATSNATVKAEDPIGTEIFAGMEETVMMTTQELINSSSPEISSLQNDSDLISFIANSLSKEVNVQVMKSLERLDLVFSLEVYPEKFKLPLLVNITDFECACRDSDGQLHDFCYRLPQDEMIRGRRFSCEHMVSAKALDKSELVIERLTQMGTKLVIDELNWSVVRTLCLNCCANVASKEKLDNQYINMML</sequence>
<evidence type="ECO:0000313" key="5">
    <source>
        <dbReference type="WBParaSite" id="ACAC_0000130001-mRNA-1"/>
    </source>
</evidence>
<proteinExistence type="inferred from homology"/>
<reference evidence="5" key="2">
    <citation type="submission" date="2016-04" db="UniProtKB">
        <authorList>
            <consortium name="WormBaseParasite"/>
        </authorList>
    </citation>
    <scope>IDENTIFICATION</scope>
</reference>
<dbReference type="Gene3D" id="2.40.50.770">
    <property type="entry name" value="RecQ-mediated genome instability protein Rmi1, C-terminal domain"/>
    <property type="match status" value="1"/>
</dbReference>
<evidence type="ECO:0000256" key="1">
    <source>
        <dbReference type="ARBA" id="ARBA00006395"/>
    </source>
</evidence>
<comment type="similarity">
    <text evidence="1">Belongs to the RMI1 family.</text>
</comment>
<dbReference type="AlphaFoldDB" id="A0A0K0CVF1"/>
<dbReference type="WBParaSite" id="ACAC_0000130001-mRNA-1">
    <property type="protein sequence ID" value="ACAC_0000130001-mRNA-1"/>
    <property type="gene ID" value="ACAC_0000130001"/>
</dbReference>
<dbReference type="PANTHER" id="PTHR14790">
    <property type="entry name" value="RECQ-MEDIATED GENOME INSTABILITY PROTEIN 1 RMI1"/>
    <property type="match status" value="1"/>
</dbReference>
<evidence type="ECO:0000256" key="2">
    <source>
        <dbReference type="SAM" id="MobiDB-lite"/>
    </source>
</evidence>
<dbReference type="GO" id="GO:0031422">
    <property type="term" value="C:RecQ family helicase-topoisomerase III complex"/>
    <property type="evidence" value="ECO:0007669"/>
    <property type="project" value="TreeGrafter"/>
</dbReference>
<dbReference type="Proteomes" id="UP000035642">
    <property type="component" value="Unassembled WGS sequence"/>
</dbReference>
<dbReference type="STRING" id="6313.A0A0K0CVF1"/>
<feature type="region of interest" description="Disordered" evidence="2">
    <location>
        <begin position="336"/>
        <end position="358"/>
    </location>
</feature>
<reference evidence="4" key="1">
    <citation type="submission" date="2012-09" db="EMBL/GenBank/DDBJ databases">
        <authorList>
            <person name="Martin A.A."/>
        </authorList>
    </citation>
    <scope>NUCLEOTIDE SEQUENCE</scope>
</reference>
<dbReference type="Pfam" id="PF08585">
    <property type="entry name" value="RMI1_N_C"/>
    <property type="match status" value="1"/>
</dbReference>
<accession>A0A0K0CVF1</accession>
<protein>
    <submittedName>
        <fullName evidence="5">RMI1_N domain-containing protein</fullName>
    </submittedName>
</protein>
<evidence type="ECO:0000259" key="3">
    <source>
        <dbReference type="Pfam" id="PF08585"/>
    </source>
</evidence>
<feature type="region of interest" description="Disordered" evidence="2">
    <location>
        <begin position="119"/>
        <end position="138"/>
    </location>
</feature>
<keyword evidence="4" id="KW-1185">Reference proteome</keyword>
<dbReference type="InterPro" id="IPR013894">
    <property type="entry name" value="RMI1_OB"/>
</dbReference>
<evidence type="ECO:0000313" key="4">
    <source>
        <dbReference type="Proteomes" id="UP000035642"/>
    </source>
</evidence>
<dbReference type="GO" id="GO:0000712">
    <property type="term" value="P:resolution of meiotic recombination intermediates"/>
    <property type="evidence" value="ECO:0007669"/>
    <property type="project" value="TreeGrafter"/>
</dbReference>
<feature type="domain" description="RecQ mediated genome instability protein 1 OB-fold" evidence="3">
    <location>
        <begin position="87"/>
        <end position="178"/>
    </location>
</feature>
<organism evidence="4 5">
    <name type="scientific">Angiostrongylus cantonensis</name>
    <name type="common">Rat lungworm</name>
    <dbReference type="NCBI Taxonomy" id="6313"/>
    <lineage>
        <taxon>Eukaryota</taxon>
        <taxon>Metazoa</taxon>
        <taxon>Ecdysozoa</taxon>
        <taxon>Nematoda</taxon>
        <taxon>Chromadorea</taxon>
        <taxon>Rhabditida</taxon>
        <taxon>Rhabditina</taxon>
        <taxon>Rhabditomorpha</taxon>
        <taxon>Strongyloidea</taxon>
        <taxon>Metastrongylidae</taxon>
        <taxon>Angiostrongylus</taxon>
    </lineage>
</organism>
<name>A0A0K0CVF1_ANGCA</name>
<dbReference type="GO" id="GO:0016604">
    <property type="term" value="C:nuclear body"/>
    <property type="evidence" value="ECO:0007669"/>
    <property type="project" value="TreeGrafter"/>
</dbReference>
<dbReference type="GO" id="GO:0000724">
    <property type="term" value="P:double-strand break repair via homologous recombination"/>
    <property type="evidence" value="ECO:0007669"/>
    <property type="project" value="TreeGrafter"/>
</dbReference>
<dbReference type="InterPro" id="IPR012444">
    <property type="entry name" value="DUF1647"/>
</dbReference>
<dbReference type="Pfam" id="PF07801">
    <property type="entry name" value="DUF1647"/>
    <property type="match status" value="1"/>
</dbReference>
<dbReference type="InterPro" id="IPR042470">
    <property type="entry name" value="RMI1_N_C_sf"/>
</dbReference>
<dbReference type="PANTHER" id="PTHR14790:SF18">
    <property type="entry name" value="RECQ-MEDIATED GENOME INSTABILITY PROTEIN 1 HOMOLOG"/>
    <property type="match status" value="1"/>
</dbReference>